<dbReference type="PANTHER" id="PTHR30604:SF1">
    <property type="entry name" value="DNA UTILIZATION PROTEIN HOFQ"/>
    <property type="match status" value="1"/>
</dbReference>
<evidence type="ECO:0000256" key="1">
    <source>
        <dbReference type="RuleBase" id="RU004003"/>
    </source>
</evidence>
<dbReference type="AlphaFoldDB" id="A0A7V1EIM0"/>
<evidence type="ECO:0000313" key="3">
    <source>
        <dbReference type="EMBL" id="HDY59685.1"/>
    </source>
</evidence>
<dbReference type="InterPro" id="IPR051808">
    <property type="entry name" value="Type_IV_pilus_biogenesis"/>
</dbReference>
<dbReference type="GO" id="GO:0009306">
    <property type="term" value="P:protein secretion"/>
    <property type="evidence" value="ECO:0007669"/>
    <property type="project" value="InterPro"/>
</dbReference>
<gene>
    <name evidence="3" type="ORF">ENP86_09065</name>
</gene>
<evidence type="ECO:0000259" key="2">
    <source>
        <dbReference type="Pfam" id="PF00263"/>
    </source>
</evidence>
<dbReference type="InterPro" id="IPR001775">
    <property type="entry name" value="GspD/PilQ"/>
</dbReference>
<protein>
    <recommendedName>
        <fullName evidence="2">Type II/III secretion system secretin-like domain-containing protein</fullName>
    </recommendedName>
</protein>
<name>A0A7V1EIM0_UNCW3</name>
<dbReference type="EMBL" id="DSKY01000021">
    <property type="protein sequence ID" value="HDY59685.1"/>
    <property type="molecule type" value="Genomic_DNA"/>
</dbReference>
<feature type="domain" description="Type II/III secretion system secretin-like" evidence="2">
    <location>
        <begin position="103"/>
        <end position="256"/>
    </location>
</feature>
<sequence length="268" mass="30112">MLSGDSLSVLDALNKIGFFDVAPRQIVIEAKIVELNNERMEELGIDWQKLLDRTGIHSQGGISITGRKSHENHLEYEYKDTQYGFSGGFQTGMVVSDLLRLIQDKSIGKITNIPRIVTINNRAGILLDGSRITYVSRYSSYANIYETDELTAGLYLEVTPSLGENDYLKLDVNAKLTSLGEIIGGSPSELGQQIKNTVYVKNGEEFMLGSFKKIQKIKIRKKIPVLGTLLPFLFSTKSEIETYRDFLVILKPQVIDFGKQEIPKIEEK</sequence>
<dbReference type="InterPro" id="IPR004846">
    <property type="entry name" value="T2SS/T3SS_dom"/>
</dbReference>
<dbReference type="Pfam" id="PF00263">
    <property type="entry name" value="Secretin"/>
    <property type="match status" value="1"/>
</dbReference>
<accession>A0A7V1EIM0</accession>
<reference evidence="3" key="1">
    <citation type="journal article" date="2020" name="mSystems">
        <title>Genome- and Community-Level Interaction Insights into Carbon Utilization and Element Cycling Functions of Hydrothermarchaeota in Hydrothermal Sediment.</title>
        <authorList>
            <person name="Zhou Z."/>
            <person name="Liu Y."/>
            <person name="Xu W."/>
            <person name="Pan J."/>
            <person name="Luo Z.H."/>
            <person name="Li M."/>
        </authorList>
    </citation>
    <scope>NUCLEOTIDE SEQUENCE [LARGE SCALE GENOMIC DNA]</scope>
    <source>
        <strain evidence="3">SpSt-258</strain>
    </source>
</reference>
<proteinExistence type="inferred from homology"/>
<dbReference type="PRINTS" id="PR00811">
    <property type="entry name" value="BCTERIALGSPD"/>
</dbReference>
<comment type="caution">
    <text evidence="3">The sequence shown here is derived from an EMBL/GenBank/DDBJ whole genome shotgun (WGS) entry which is preliminary data.</text>
</comment>
<organism evidence="3">
    <name type="scientific">candidate division WOR-3 bacterium</name>
    <dbReference type="NCBI Taxonomy" id="2052148"/>
    <lineage>
        <taxon>Bacteria</taxon>
        <taxon>Bacteria division WOR-3</taxon>
    </lineage>
</organism>
<dbReference type="PANTHER" id="PTHR30604">
    <property type="entry name" value="PROTEIN TRANSPORT PROTEIN HOFQ"/>
    <property type="match status" value="1"/>
</dbReference>
<comment type="similarity">
    <text evidence="1">Belongs to the bacterial secretin family.</text>
</comment>